<dbReference type="AlphaFoldDB" id="A0A429Y1X9"/>
<evidence type="ECO:0000313" key="2">
    <source>
        <dbReference type="EMBL" id="RST75176.1"/>
    </source>
</evidence>
<keyword evidence="2" id="KW-0503">Monooxygenase</keyword>
<gene>
    <name evidence="2" type="ORF">D4T97_007915</name>
</gene>
<dbReference type="InterPro" id="IPR050404">
    <property type="entry name" value="Heme-degrading_MO"/>
</dbReference>
<comment type="caution">
    <text evidence="2">The sequence shown here is derived from an EMBL/GenBank/DDBJ whole genome shotgun (WGS) entry which is preliminary data.</text>
</comment>
<keyword evidence="3" id="KW-1185">Reference proteome</keyword>
<dbReference type="InterPro" id="IPR007138">
    <property type="entry name" value="ABM_dom"/>
</dbReference>
<dbReference type="RefSeq" id="WP_126049419.1">
    <property type="nucleotide sequence ID" value="NZ_QYTV02000003.1"/>
</dbReference>
<dbReference type="GO" id="GO:0004497">
    <property type="term" value="F:monooxygenase activity"/>
    <property type="evidence" value="ECO:0007669"/>
    <property type="project" value="UniProtKB-KW"/>
</dbReference>
<keyword evidence="2" id="KW-0560">Oxidoreductase</keyword>
<dbReference type="Gene3D" id="3.30.70.100">
    <property type="match status" value="1"/>
</dbReference>
<protein>
    <submittedName>
        <fullName evidence="2">Antibiotic biosynthesis monooxygenase</fullName>
    </submittedName>
</protein>
<name>A0A429Y1X9_9BACI</name>
<dbReference type="InterPro" id="IPR011008">
    <property type="entry name" value="Dimeric_a/b-barrel"/>
</dbReference>
<dbReference type="EMBL" id="QYTV02000003">
    <property type="protein sequence ID" value="RST75176.1"/>
    <property type="molecule type" value="Genomic_DNA"/>
</dbReference>
<organism evidence="2 3">
    <name type="scientific">Siminovitchia acidinfaciens</name>
    <dbReference type="NCBI Taxonomy" id="2321395"/>
    <lineage>
        <taxon>Bacteria</taxon>
        <taxon>Bacillati</taxon>
        <taxon>Bacillota</taxon>
        <taxon>Bacilli</taxon>
        <taxon>Bacillales</taxon>
        <taxon>Bacillaceae</taxon>
        <taxon>Siminovitchia</taxon>
    </lineage>
</organism>
<accession>A0A429Y1X9</accession>
<dbReference type="Proteomes" id="UP000287156">
    <property type="component" value="Unassembled WGS sequence"/>
</dbReference>
<evidence type="ECO:0000259" key="1">
    <source>
        <dbReference type="PROSITE" id="PS51725"/>
    </source>
</evidence>
<dbReference type="PANTHER" id="PTHR34474:SF2">
    <property type="entry name" value="SIGNAL TRANSDUCTION PROTEIN TRAP"/>
    <property type="match status" value="1"/>
</dbReference>
<dbReference type="Pfam" id="PF03992">
    <property type="entry name" value="ABM"/>
    <property type="match status" value="1"/>
</dbReference>
<sequence>MYTYITTGTYFFLKKIEEKHPDEDMLLMQNVETALIWHETNGPTLFQSPRKYEVIHSSGQLEKNGFVACNHIPVREEGRPVFEYQFAERMKKVESFPGFIAFRLLRPLSNDTYVVMTMWEDEKAYNDWKQSPSFAESYSKAIHSAENNNVFSGQSYVSVFVLDDEKSDDNE</sequence>
<feature type="domain" description="ABM" evidence="1">
    <location>
        <begin position="66"/>
        <end position="160"/>
    </location>
</feature>
<evidence type="ECO:0000313" key="3">
    <source>
        <dbReference type="Proteomes" id="UP000287156"/>
    </source>
</evidence>
<dbReference type="OrthoDB" id="2352283at2"/>
<dbReference type="PANTHER" id="PTHR34474">
    <property type="entry name" value="SIGNAL TRANSDUCTION PROTEIN TRAP"/>
    <property type="match status" value="1"/>
</dbReference>
<dbReference type="SUPFAM" id="SSF54909">
    <property type="entry name" value="Dimeric alpha+beta barrel"/>
    <property type="match status" value="1"/>
</dbReference>
<reference evidence="2" key="1">
    <citation type="submission" date="2018-12" db="EMBL/GenBank/DDBJ databases">
        <authorList>
            <person name="Sun L."/>
            <person name="Chen Z."/>
        </authorList>
    </citation>
    <scope>NUCLEOTIDE SEQUENCE [LARGE SCALE GENOMIC DNA]</scope>
    <source>
        <strain evidence="2">3-2-2</strain>
    </source>
</reference>
<dbReference type="PROSITE" id="PS51725">
    <property type="entry name" value="ABM"/>
    <property type="match status" value="1"/>
</dbReference>
<proteinExistence type="predicted"/>